<evidence type="ECO:0000313" key="4">
    <source>
        <dbReference type="EMBL" id="MDQ0189717.1"/>
    </source>
</evidence>
<dbReference type="PIRSF" id="PIRSF006444">
    <property type="entry name" value="PaaK"/>
    <property type="match status" value="1"/>
</dbReference>
<name>A0ABT9XHD5_9BACL</name>
<dbReference type="InterPro" id="IPR011880">
    <property type="entry name" value="PA_CoA_ligase"/>
</dbReference>
<evidence type="ECO:0000256" key="1">
    <source>
        <dbReference type="PIRNR" id="PIRNR006444"/>
    </source>
</evidence>
<comment type="caution">
    <text evidence="4">The sequence shown here is derived from an EMBL/GenBank/DDBJ whole genome shotgun (WGS) entry which is preliminary data.</text>
</comment>
<dbReference type="PANTHER" id="PTHR43439">
    <property type="entry name" value="PHENYLACETATE-COENZYME A LIGASE"/>
    <property type="match status" value="1"/>
</dbReference>
<dbReference type="RefSeq" id="WP_274456705.1">
    <property type="nucleotide sequence ID" value="NZ_CP067097.1"/>
</dbReference>
<feature type="domain" description="AMP-dependent ligase C-terminal" evidence="3">
    <location>
        <begin position="335"/>
        <end position="430"/>
    </location>
</feature>
<reference evidence="4 5" key="1">
    <citation type="submission" date="2023-07" db="EMBL/GenBank/DDBJ databases">
        <title>Genomic Encyclopedia of Type Strains, Phase IV (KMG-IV): sequencing the most valuable type-strain genomes for metagenomic binning, comparative biology and taxonomic classification.</title>
        <authorList>
            <person name="Goeker M."/>
        </authorList>
    </citation>
    <scope>NUCLEOTIDE SEQUENCE [LARGE SCALE GENOMIC DNA]</scope>
    <source>
        <strain evidence="4 5">DSM 4006</strain>
    </source>
</reference>
<evidence type="ECO:0000259" key="3">
    <source>
        <dbReference type="Pfam" id="PF14535"/>
    </source>
</evidence>
<comment type="function">
    <text evidence="1">Catalyzes the activation of phenylacetic acid (PA) to phenylacetyl-CoA (PA-CoA).</text>
</comment>
<evidence type="ECO:0000313" key="5">
    <source>
        <dbReference type="Proteomes" id="UP001232973"/>
    </source>
</evidence>
<sequence length="432" mass="48068">MLWNPEIETMSQDALRSLQLDRLQRTLRHAYEHVPLYRERFEAAGIHPDDLRTLDDIAKFPFTVKSDLRNTYPFGMFAVPMHQVARIHASSGTKGKATVVGYTRSDLEVWAECVARSIASAGGEPGDILHVAYGYGLFTGGLGLHGGAERFGCTVVPASGGFTKRQVTLLTDFGADGLACTPSYAVNIGETLQAEGIPAEQLKLRYGIFGAEPWTEEMRQRLEQLLGIDAVDIYGLSEVMGPGVAIECREEKNGLHIWEDHFFVEVLDPETGRPLPPGELGELVFTSLSKEAFPVVRYRTGDLAYLIDTPCSCGRTHRRMSRVKSRVDDMLIVRGVNIFPQEIEAELLLVEQLAPHYQIVLSRQGALDTIEVHAEWRSTADRDAVDLERFVAAVERALHTRLQISPKLVVHPPQSLTRSEGKAIRVIDQRNL</sequence>
<dbReference type="InterPro" id="IPR028154">
    <property type="entry name" value="AMP-dep_Lig_C"/>
</dbReference>
<dbReference type="GO" id="GO:0047475">
    <property type="term" value="F:phenylacetate-CoA ligase activity"/>
    <property type="evidence" value="ECO:0007669"/>
    <property type="project" value="UniProtKB-EC"/>
</dbReference>
<comment type="similarity">
    <text evidence="1">Belongs to the phenylacetyl-CoA ligase family.</text>
</comment>
<dbReference type="InterPro" id="IPR042099">
    <property type="entry name" value="ANL_N_sf"/>
</dbReference>
<keyword evidence="5" id="KW-1185">Reference proteome</keyword>
<comment type="catalytic activity">
    <reaction evidence="1">
        <text>2-phenylacetate + ATP + CoA = phenylacetyl-CoA + AMP + diphosphate</text>
        <dbReference type="Rhea" id="RHEA:20956"/>
        <dbReference type="ChEBI" id="CHEBI:18401"/>
        <dbReference type="ChEBI" id="CHEBI:30616"/>
        <dbReference type="ChEBI" id="CHEBI:33019"/>
        <dbReference type="ChEBI" id="CHEBI:57287"/>
        <dbReference type="ChEBI" id="CHEBI:57390"/>
        <dbReference type="ChEBI" id="CHEBI:456215"/>
        <dbReference type="EC" id="6.2.1.30"/>
    </reaction>
</comment>
<dbReference type="SUPFAM" id="SSF56801">
    <property type="entry name" value="Acetyl-CoA synthetase-like"/>
    <property type="match status" value="1"/>
</dbReference>
<dbReference type="Pfam" id="PF14535">
    <property type="entry name" value="AMP-binding_C_2"/>
    <property type="match status" value="1"/>
</dbReference>
<dbReference type="Proteomes" id="UP001232973">
    <property type="component" value="Unassembled WGS sequence"/>
</dbReference>
<dbReference type="InterPro" id="IPR051414">
    <property type="entry name" value="Adenylate-forming_Reductase"/>
</dbReference>
<dbReference type="Gene3D" id="3.40.50.12780">
    <property type="entry name" value="N-terminal domain of ligase-like"/>
    <property type="match status" value="1"/>
</dbReference>
<dbReference type="InterPro" id="IPR000873">
    <property type="entry name" value="AMP-dep_synth/lig_dom"/>
</dbReference>
<dbReference type="EC" id="6.2.1.30" evidence="1"/>
<dbReference type="EMBL" id="JAUSTP010000010">
    <property type="protein sequence ID" value="MDQ0189717.1"/>
    <property type="molecule type" value="Genomic_DNA"/>
</dbReference>
<gene>
    <name evidence="4" type="ORF">J2S03_001564</name>
</gene>
<dbReference type="CDD" id="cd05913">
    <property type="entry name" value="PaaK"/>
    <property type="match status" value="1"/>
</dbReference>
<dbReference type="Pfam" id="PF00501">
    <property type="entry name" value="AMP-binding"/>
    <property type="match status" value="1"/>
</dbReference>
<evidence type="ECO:0000259" key="2">
    <source>
        <dbReference type="Pfam" id="PF00501"/>
    </source>
</evidence>
<comment type="pathway">
    <text evidence="1">Aromatic compound metabolism; phenylacetate degradation.</text>
</comment>
<keyword evidence="1 4" id="KW-0436">Ligase</keyword>
<accession>A0ABT9XHD5</accession>
<organism evidence="4 5">
    <name type="scientific">Alicyclobacillus cycloheptanicus</name>
    <dbReference type="NCBI Taxonomy" id="1457"/>
    <lineage>
        <taxon>Bacteria</taxon>
        <taxon>Bacillati</taxon>
        <taxon>Bacillota</taxon>
        <taxon>Bacilli</taxon>
        <taxon>Bacillales</taxon>
        <taxon>Alicyclobacillaceae</taxon>
        <taxon>Alicyclobacillus</taxon>
    </lineage>
</organism>
<feature type="domain" description="AMP-dependent synthetase/ligase" evidence="2">
    <location>
        <begin position="83"/>
        <end position="286"/>
    </location>
</feature>
<protein>
    <recommendedName>
        <fullName evidence="1">Phenylacetate-coenzyme A ligase</fullName>
        <ecNumber evidence="1">6.2.1.30</ecNumber>
    </recommendedName>
    <alternativeName>
        <fullName evidence="1">Phenylacetyl-CoA ligase</fullName>
    </alternativeName>
</protein>
<proteinExistence type="inferred from homology"/>
<dbReference type="PANTHER" id="PTHR43439:SF1">
    <property type="entry name" value="PHENYLACETATE-COENZYME A LIGASE"/>
    <property type="match status" value="1"/>
</dbReference>
<keyword evidence="1" id="KW-0547">Nucleotide-binding</keyword>
<dbReference type="Gene3D" id="3.30.300.30">
    <property type="match status" value="1"/>
</dbReference>
<dbReference type="InterPro" id="IPR045851">
    <property type="entry name" value="AMP-bd_C_sf"/>
</dbReference>